<comment type="function">
    <text evidence="7">Part of the Tol-Pal system, which plays a role in outer membrane invagination during cell division and is important for maintaining outer membrane integrity.</text>
</comment>
<dbReference type="SUPFAM" id="SSF52964">
    <property type="entry name" value="TolB, N-terminal domain"/>
    <property type="match status" value="1"/>
</dbReference>
<organism evidence="9 10">
    <name type="scientific">Glaciimonas immobilis</name>
    <dbReference type="NCBI Taxonomy" id="728004"/>
    <lineage>
        <taxon>Bacteria</taxon>
        <taxon>Pseudomonadati</taxon>
        <taxon>Pseudomonadota</taxon>
        <taxon>Betaproteobacteria</taxon>
        <taxon>Burkholderiales</taxon>
        <taxon>Oxalobacteraceae</taxon>
        <taxon>Glaciimonas</taxon>
    </lineage>
</organism>
<evidence type="ECO:0000256" key="5">
    <source>
        <dbReference type="ARBA" id="ARBA00022764"/>
    </source>
</evidence>
<evidence type="ECO:0000256" key="2">
    <source>
        <dbReference type="ARBA" id="ARBA00009820"/>
    </source>
</evidence>
<protein>
    <recommendedName>
        <fullName evidence="7">Tol-Pal system protein TolB</fullName>
    </recommendedName>
</protein>
<dbReference type="InterPro" id="IPR007195">
    <property type="entry name" value="TolB_N"/>
</dbReference>
<dbReference type="RefSeq" id="WP_168057218.1">
    <property type="nucleotide sequence ID" value="NZ_JAAOZT010000017.1"/>
</dbReference>
<dbReference type="GO" id="GO:0051301">
    <property type="term" value="P:cell division"/>
    <property type="evidence" value="ECO:0007669"/>
    <property type="project" value="UniProtKB-UniRule"/>
</dbReference>
<keyword evidence="5 7" id="KW-0574">Periplasm</keyword>
<name>A0A840RTA9_9BURK</name>
<dbReference type="InterPro" id="IPR011659">
    <property type="entry name" value="WD40"/>
</dbReference>
<dbReference type="SUPFAM" id="SSF69304">
    <property type="entry name" value="Tricorn protease N-terminal domain"/>
    <property type="match status" value="1"/>
</dbReference>
<reference evidence="9 10" key="1">
    <citation type="submission" date="2020-08" db="EMBL/GenBank/DDBJ databases">
        <title>Genomic Encyclopedia of Type Strains, Phase IV (KMG-IV): sequencing the most valuable type-strain genomes for metagenomic binning, comparative biology and taxonomic classification.</title>
        <authorList>
            <person name="Goeker M."/>
        </authorList>
    </citation>
    <scope>NUCLEOTIDE SEQUENCE [LARGE SCALE GENOMIC DNA]</scope>
    <source>
        <strain evidence="9 10">DSM 23240</strain>
    </source>
</reference>
<dbReference type="NCBIfam" id="TIGR02800">
    <property type="entry name" value="propeller_TolB"/>
    <property type="match status" value="1"/>
</dbReference>
<evidence type="ECO:0000256" key="6">
    <source>
        <dbReference type="ARBA" id="ARBA00023306"/>
    </source>
</evidence>
<evidence type="ECO:0000256" key="3">
    <source>
        <dbReference type="ARBA" id="ARBA00022618"/>
    </source>
</evidence>
<dbReference type="InterPro" id="IPR014167">
    <property type="entry name" value="Tol-Pal_TolB"/>
</dbReference>
<dbReference type="PANTHER" id="PTHR36842:SF1">
    <property type="entry name" value="PROTEIN TOLB"/>
    <property type="match status" value="1"/>
</dbReference>
<sequence length="440" mass="47492">MKKNLLNALPQKLTRSLIRSVAVISITLGTLVSAPLVHAQLRIETAGVGASQIPIAIAGFSNENLAPQQITAIIKADLARSGMFKIIDTGDVLSEASQINYSDWKSRGADALVVGSVAKLADGRYDVRYKLYDTAKSAQLSGLALASAPQYTRVSAHKIADDIYQKLIGYRGAFATRIAYVTKSGNEYRLEIADADGEGTQVALRSNEPIISPSWSPDGTKVAYVSFEQKKPVVYVQNLVTKQRTVVANYKGSNSAPSWSPDGSKIAIALARDSLTQVYVVNADGSGLRRLTNTNGIDTEPQFSPDGQSIYFTSDRSGGPQIYKMSANGGEAQRVTFSGTYNISPRISPDGKTLAYIARRNGGFQLYAMDLTNNQEQRLSDTAKDESPSFSPNGQYIMYATEAGGRHGSLAVVSVDGRVKQRLTVKAGDIREPTWGPFMK</sequence>
<comment type="subcellular location">
    <subcellularLocation>
        <location evidence="1 7">Periplasm</location>
    </subcellularLocation>
</comment>
<evidence type="ECO:0000256" key="1">
    <source>
        <dbReference type="ARBA" id="ARBA00004418"/>
    </source>
</evidence>
<keyword evidence="3 7" id="KW-0132">Cell division</keyword>
<dbReference type="Pfam" id="PF07676">
    <property type="entry name" value="PD40"/>
    <property type="match status" value="5"/>
</dbReference>
<feature type="domain" description="TolB N-terminal" evidence="8">
    <location>
        <begin position="41"/>
        <end position="140"/>
    </location>
</feature>
<dbReference type="Proteomes" id="UP000571084">
    <property type="component" value="Unassembled WGS sequence"/>
</dbReference>
<proteinExistence type="inferred from homology"/>
<evidence type="ECO:0000256" key="4">
    <source>
        <dbReference type="ARBA" id="ARBA00022729"/>
    </source>
</evidence>
<dbReference type="AlphaFoldDB" id="A0A840RTA9"/>
<dbReference type="GO" id="GO:0042597">
    <property type="term" value="C:periplasmic space"/>
    <property type="evidence" value="ECO:0007669"/>
    <property type="project" value="UniProtKB-SubCell"/>
</dbReference>
<dbReference type="HAMAP" id="MF_00671">
    <property type="entry name" value="TolB"/>
    <property type="match status" value="1"/>
</dbReference>
<comment type="subunit">
    <text evidence="7">The Tol-Pal system is composed of five core proteins: the inner membrane proteins TolA, TolQ and TolR, the periplasmic protein TolB and the outer membrane protein Pal. They form a network linking the inner and outer membranes and the peptidoglycan layer.</text>
</comment>
<keyword evidence="10" id="KW-1185">Reference proteome</keyword>
<comment type="caution">
    <text evidence="9">The sequence shown here is derived from an EMBL/GenBank/DDBJ whole genome shotgun (WGS) entry which is preliminary data.</text>
</comment>
<dbReference type="InterPro" id="IPR011042">
    <property type="entry name" value="6-blade_b-propeller_TolB-like"/>
</dbReference>
<dbReference type="Gene3D" id="3.40.50.10070">
    <property type="entry name" value="TolB, N-terminal domain"/>
    <property type="match status" value="1"/>
</dbReference>
<gene>
    <name evidence="7" type="primary">tolB</name>
    <name evidence="9" type="ORF">HNR39_003625</name>
</gene>
<keyword evidence="6 7" id="KW-0131">Cell cycle</keyword>
<dbReference type="EMBL" id="JACHHQ010000008">
    <property type="protein sequence ID" value="MBB5201767.1"/>
    <property type="molecule type" value="Genomic_DNA"/>
</dbReference>
<dbReference type="Gene3D" id="2.120.10.30">
    <property type="entry name" value="TolB, C-terminal domain"/>
    <property type="match status" value="1"/>
</dbReference>
<evidence type="ECO:0000313" key="9">
    <source>
        <dbReference type="EMBL" id="MBB5201767.1"/>
    </source>
</evidence>
<dbReference type="PANTHER" id="PTHR36842">
    <property type="entry name" value="PROTEIN TOLB HOMOLOG"/>
    <property type="match status" value="1"/>
</dbReference>
<keyword evidence="4 7" id="KW-0732">Signal</keyword>
<dbReference type="Pfam" id="PF04052">
    <property type="entry name" value="TolB_N"/>
    <property type="match status" value="1"/>
</dbReference>
<dbReference type="GO" id="GO:0017038">
    <property type="term" value="P:protein import"/>
    <property type="evidence" value="ECO:0007669"/>
    <property type="project" value="InterPro"/>
</dbReference>
<evidence type="ECO:0000256" key="7">
    <source>
        <dbReference type="HAMAP-Rule" id="MF_00671"/>
    </source>
</evidence>
<evidence type="ECO:0000313" key="10">
    <source>
        <dbReference type="Proteomes" id="UP000571084"/>
    </source>
</evidence>
<comment type="similarity">
    <text evidence="2 7">Belongs to the TolB family.</text>
</comment>
<evidence type="ECO:0000259" key="8">
    <source>
        <dbReference type="Pfam" id="PF04052"/>
    </source>
</evidence>
<accession>A0A840RTA9</accession>